<dbReference type="InterPro" id="IPR017853">
    <property type="entry name" value="GH"/>
</dbReference>
<evidence type="ECO:0000313" key="4">
    <source>
        <dbReference type="Proteomes" id="UP000035337"/>
    </source>
</evidence>
<dbReference type="GO" id="GO:0004553">
    <property type="term" value="F:hydrolase activity, hydrolyzing O-glycosyl compounds"/>
    <property type="evidence" value="ECO:0007669"/>
    <property type="project" value="InterPro"/>
</dbReference>
<evidence type="ECO:0000259" key="2">
    <source>
        <dbReference type="Pfam" id="PF02836"/>
    </source>
</evidence>
<keyword evidence="1" id="KW-0732">Signal</keyword>
<name>A0A0G3WJF6_9BACT</name>
<reference evidence="3 4" key="1">
    <citation type="submission" date="2014-09" db="EMBL/GenBank/DDBJ databases">
        <title>Complete genome sequence of Endomicrobium proavitum.</title>
        <authorList>
            <person name="Zheng H."/>
        </authorList>
    </citation>
    <scope>NUCLEOTIDE SEQUENCE [LARGE SCALE GENOMIC DNA]</scope>
    <source>
        <strain evidence="3 4">Rsa215</strain>
    </source>
</reference>
<dbReference type="Proteomes" id="UP000035337">
    <property type="component" value="Chromosome"/>
</dbReference>
<dbReference type="EMBL" id="CP009498">
    <property type="protein sequence ID" value="AKL98000.1"/>
    <property type="molecule type" value="Genomic_DNA"/>
</dbReference>
<dbReference type="AlphaFoldDB" id="A0A0G3WJF6"/>
<dbReference type="InterPro" id="IPR006103">
    <property type="entry name" value="Glyco_hydro_2_cat"/>
</dbReference>
<sequence length="415" mass="47103">MIKHLRPLSICIAILFLVSSVVFAETSIVTFVKTNNGNWKLTVDDKDYFIKGMAYSADKIGERPDANEWMWEDSNYNGRADGPYNAWVDLNGDGFQDISEKTVGDFALLKAMGVNTIRIYHAEKINKDLLRDLYYTYGIRVIMGNYLGAYTKGSGAHWDVGTDYTNQEQRIKMKESVRKMVLEHKDEPYVLMWMLGNENDSGGSQANSTKTNTNAVGNPEAFAKFVNEAAILIKSIDQNHPVGVCNATTKFLPYYKKFSPALDFLGFNQYSGPYGFGSLFNRVKTDNDLPVLISEFGCDAYNSKLKREDERFQSKYHIGAWRDIEKNSAYNDAGAGNAVGGVVYCWLDKWWLVGSAKVHDTELGSWAGPKNDNTFHDEWFGMSSQGNGKHSPFERRLRDVYYVYQEVLWKNDITK</sequence>
<dbReference type="KEGG" id="epo:Epro_0621"/>
<dbReference type="Pfam" id="PF02836">
    <property type="entry name" value="Glyco_hydro_2_C"/>
    <property type="match status" value="1"/>
</dbReference>
<feature type="signal peptide" evidence="1">
    <location>
        <begin position="1"/>
        <end position="24"/>
    </location>
</feature>
<dbReference type="Gene3D" id="3.20.20.80">
    <property type="entry name" value="Glycosidases"/>
    <property type="match status" value="1"/>
</dbReference>
<organism evidence="3 4">
    <name type="scientific">Endomicrobium proavitum</name>
    <dbReference type="NCBI Taxonomy" id="1408281"/>
    <lineage>
        <taxon>Bacteria</taxon>
        <taxon>Pseudomonadati</taxon>
        <taxon>Elusimicrobiota</taxon>
        <taxon>Endomicrobiia</taxon>
        <taxon>Endomicrobiales</taxon>
        <taxon>Endomicrobiaceae</taxon>
        <taxon>Endomicrobium</taxon>
    </lineage>
</organism>
<accession>A0A0G3WJF6</accession>
<gene>
    <name evidence="3" type="ORF">Epro_0621</name>
</gene>
<feature type="chain" id="PRO_5005186052" description="Glycoside hydrolase family 2 catalytic domain-containing protein" evidence="1">
    <location>
        <begin position="25"/>
        <end position="415"/>
    </location>
</feature>
<dbReference type="RefSeq" id="WP_052570523.1">
    <property type="nucleotide sequence ID" value="NZ_CP009498.1"/>
</dbReference>
<keyword evidence="4" id="KW-1185">Reference proteome</keyword>
<dbReference type="SUPFAM" id="SSF51445">
    <property type="entry name" value="(Trans)glycosidases"/>
    <property type="match status" value="1"/>
</dbReference>
<dbReference type="GO" id="GO:0005975">
    <property type="term" value="P:carbohydrate metabolic process"/>
    <property type="evidence" value="ECO:0007669"/>
    <property type="project" value="InterPro"/>
</dbReference>
<protein>
    <recommendedName>
        <fullName evidence="2">Glycoside hydrolase family 2 catalytic domain-containing protein</fullName>
    </recommendedName>
</protein>
<dbReference type="STRING" id="1408281.Epro_0621"/>
<evidence type="ECO:0000256" key="1">
    <source>
        <dbReference type="SAM" id="SignalP"/>
    </source>
</evidence>
<dbReference type="OrthoDB" id="1205943at2"/>
<feature type="domain" description="Glycoside hydrolase family 2 catalytic" evidence="2">
    <location>
        <begin position="100"/>
        <end position="304"/>
    </location>
</feature>
<evidence type="ECO:0000313" key="3">
    <source>
        <dbReference type="EMBL" id="AKL98000.1"/>
    </source>
</evidence>
<proteinExistence type="predicted"/>